<dbReference type="PANTHER" id="PTHR12419">
    <property type="entry name" value="OTU DOMAIN CONTAINING PROTEIN"/>
    <property type="match status" value="1"/>
</dbReference>
<evidence type="ECO:0000259" key="2">
    <source>
        <dbReference type="PROSITE" id="PS50802"/>
    </source>
</evidence>
<dbReference type="Gene3D" id="3.90.70.80">
    <property type="match status" value="1"/>
</dbReference>
<dbReference type="GO" id="GO:0004843">
    <property type="term" value="F:cysteine-type deubiquitinase activity"/>
    <property type="evidence" value="ECO:0007669"/>
    <property type="project" value="TreeGrafter"/>
</dbReference>
<organism evidence="3 4">
    <name type="scientific">Prototheca wickerhamii</name>
    <dbReference type="NCBI Taxonomy" id="3111"/>
    <lineage>
        <taxon>Eukaryota</taxon>
        <taxon>Viridiplantae</taxon>
        <taxon>Chlorophyta</taxon>
        <taxon>core chlorophytes</taxon>
        <taxon>Trebouxiophyceae</taxon>
        <taxon>Chlorellales</taxon>
        <taxon>Chlorellaceae</taxon>
        <taxon>Prototheca</taxon>
    </lineage>
</organism>
<dbReference type="SUPFAM" id="SSF54001">
    <property type="entry name" value="Cysteine proteinases"/>
    <property type="match status" value="1"/>
</dbReference>
<name>A0AAD9IJ93_PROWI</name>
<evidence type="ECO:0000256" key="1">
    <source>
        <dbReference type="ARBA" id="ARBA00010407"/>
    </source>
</evidence>
<protein>
    <recommendedName>
        <fullName evidence="2">OTU domain-containing protein</fullName>
    </recommendedName>
</protein>
<dbReference type="InterPro" id="IPR038765">
    <property type="entry name" value="Papain-like_cys_pep_sf"/>
</dbReference>
<comment type="similarity">
    <text evidence="1">Belongs to the peptidase C85 family.</text>
</comment>
<dbReference type="Pfam" id="PF02338">
    <property type="entry name" value="OTU"/>
    <property type="match status" value="1"/>
</dbReference>
<dbReference type="GO" id="GO:0016579">
    <property type="term" value="P:protein deubiquitination"/>
    <property type="evidence" value="ECO:0007669"/>
    <property type="project" value="TreeGrafter"/>
</dbReference>
<dbReference type="PANTHER" id="PTHR12419:SF8">
    <property type="entry name" value="OVARIAN TUMOR DOMAIN-CONTAINING DEUBIQUITINATING ENZYME 4"/>
    <property type="match status" value="1"/>
</dbReference>
<dbReference type="AlphaFoldDB" id="A0AAD9IJ93"/>
<comment type="caution">
    <text evidence="3">The sequence shown here is derived from an EMBL/GenBank/DDBJ whole genome shotgun (WGS) entry which is preliminary data.</text>
</comment>
<accession>A0AAD9IJ93</accession>
<dbReference type="Proteomes" id="UP001255856">
    <property type="component" value="Unassembled WGS sequence"/>
</dbReference>
<feature type="domain" description="OTU" evidence="2">
    <location>
        <begin position="1"/>
        <end position="90"/>
    </location>
</feature>
<dbReference type="PROSITE" id="PS50802">
    <property type="entry name" value="OTU"/>
    <property type="match status" value="1"/>
</dbReference>
<gene>
    <name evidence="3" type="ORF">QBZ16_004731</name>
</gene>
<dbReference type="InterPro" id="IPR050704">
    <property type="entry name" value="Peptidase_C85-like"/>
</dbReference>
<evidence type="ECO:0000313" key="3">
    <source>
        <dbReference type="EMBL" id="KAK2077097.1"/>
    </source>
</evidence>
<sequence>MQLVRVPGDGRCLFRALALGRHWAKTGNLDALNANDVRWAREADALRGDICDELLNRKEDLEAYVEGDFAEYVQAMRAPSTWGGELGEAQ</sequence>
<evidence type="ECO:0000313" key="4">
    <source>
        <dbReference type="Proteomes" id="UP001255856"/>
    </source>
</evidence>
<dbReference type="EMBL" id="JASFZW010000007">
    <property type="protein sequence ID" value="KAK2077097.1"/>
    <property type="molecule type" value="Genomic_DNA"/>
</dbReference>
<reference evidence="3" key="1">
    <citation type="submission" date="2021-01" db="EMBL/GenBank/DDBJ databases">
        <authorList>
            <person name="Eckstrom K.M.E."/>
        </authorList>
    </citation>
    <scope>NUCLEOTIDE SEQUENCE</scope>
    <source>
        <strain evidence="3">UVCC 0001</strain>
    </source>
</reference>
<proteinExistence type="inferred from homology"/>
<dbReference type="InterPro" id="IPR003323">
    <property type="entry name" value="OTU_dom"/>
</dbReference>
<keyword evidence="4" id="KW-1185">Reference proteome</keyword>